<dbReference type="Gene3D" id="3.60.10.10">
    <property type="entry name" value="Endonuclease/exonuclease/phosphatase"/>
    <property type="match status" value="1"/>
</dbReference>
<reference evidence="3" key="1">
    <citation type="submission" date="2019-05" db="EMBL/GenBank/DDBJ databases">
        <authorList>
            <person name="Piombo E."/>
        </authorList>
    </citation>
    <scope>NUCLEOTIDE SEQUENCE</scope>
    <source>
        <strain evidence="3">C2S</strain>
    </source>
</reference>
<sequence length="1717" mass="197043">MHSVRFYVHNSLPTDYFVESQDLQRCRELLAALEIATATKPLAIHNVYNHLNKLKVGPLLSYLDSCSGHSILLGDFNYHHEDWNGDQKTETSTSGKKFAEGVKAHNYILKTKKGAMTYSNSKDVSKRSSTIDLTFAKGSISASIGYCEVLQVPGFLSDHRVIETSVKRTVKTLVKTMPCWHKITPNKFQRHLKPRLPPLDSPVGNEEQVVALFAKVIDALHVTMMENVPRRSCGLRPQAQRTMQLASKLKKRLAELDDLKKKDQTPKTLKRILFLERDIDKLNTEMWSESDRDKIRPPSARAFFNVFRLARGRSQPLQFAQTPTLKYEGDSDAGNDPQLAVTDEQKIEMIKKVKFRNNNNPESTRILEEPGPRHDPKREDIHIPRDVDAEKLRTIIKGLKNNKAPGPDKVPNEAIKLGMELLLPYFVLGFRACLNLSLHPANFKDSIIVMLLKAGKEPDKPESYRPISLLSTVGKLYERILADMMLDVLKEHLNFLPATQFGNKTTAEALQYLFRIIFSTWCSNSDDVVTILGLDMSSAYDNVYRQKLLQTLYDKGFPMWFVDIIGLVLSLRDATIRLPGIISEPFELNTGIPLGSPISTVLFFFFVSPLVERTFPPRRIYVDGRKETVRLYQFSFVDDVYYIAVSRSYTINCRGLEILHEQMLSIAKELFINFGSHKYHVMHMRLPTVRQPTHNQVRPVIKGFVEEVQEKMTILGVIVDSQMTFDLHVTEITRKCRQRLGYMKRISGSTWGPDMYAIRQYYLTLIRPVITYACGAWFIKQREGVSTRLNFGLDKKVIGRLQSLQSECLRFVSGAFGCVAGTLVEKELFIENMWTILHSRASLQRAMSFTSHDPRWRYLSCGNGSSKARIRNPIEVLETEAGEILRDAVEYQIQLAQESDDPSYVQKMADLFADRKGRGKIVGSHIKWLAARDCQDVWQVYVGDRKDSQVAAGKSLSRLPVVALDESWGKQSLGYYKGMTRAQSTMLFQCRTEFIGLKYHLFRIQLGDAPYCRYNKSRETPFHLFVECTFLHIHRKDLFRKLQHTNFSTLLTVDGGVAAKWAISYFDTEQFDTVRKKFSTFRFDPSCISPREERISTSNSLQSTLPGQTMVSFANGITLLDSSGGTSTGPRRAIPTPLDGRVVQRFVDRRRLVIQQLLQFSPGNILLVLQIIATLLIGIKREVNEAREDDIFDIVFSDLLAEPLATFLGLLLELRQQIYHEYFKVDGGYVHDSDSDKLTQADHQPISLSLRYACRSVAEETNTLVRFHTVLLSELLLRMRHFVAPEMFYEVEEVAPQYIKAIKWRINDCIGYDQHPELPPQDFEDVANLHNLGVLTREELDWNDITLGFQRAIVCTLRQINAKNAADIAEAINEALPGWTKSSSPEELFDMSFDHWDIPSLSCLRQTAKRLQRQRFLESLGNWHRVQDHDSGFLDSRYKGPRYRYRRKYWFSATAVAIRFLKRLSLTQRGYLHKLILNEDRISVGFPESHAIGMIPFCKENPKMHLEQRVDVWNNLVMSSERPTAYRLTNMYFERSEPEAGEYYSLYDVYAPDQDSYFTNWVVHGLEVVKAGMPARSWSVVFDGEPDLNLATDLFTTIIKRTIVWHTFYSDCVSLGLFTDPSHPEYPFATSTSDKRVPERMRSSIFQCNFNLDRPWNLDKIAADHNVHNDEHEGDLSFWLRSTVDDSEPIDFRISSPAVAIGKLRLVCFERETISDH</sequence>
<evidence type="ECO:0000313" key="4">
    <source>
        <dbReference type="Proteomes" id="UP000760494"/>
    </source>
</evidence>
<evidence type="ECO:0000259" key="2">
    <source>
        <dbReference type="PROSITE" id="PS50878"/>
    </source>
</evidence>
<evidence type="ECO:0000256" key="1">
    <source>
        <dbReference type="SAM" id="MobiDB-lite"/>
    </source>
</evidence>
<name>A0A9Q9RHJ4_FUSFU</name>
<dbReference type="Proteomes" id="UP000760494">
    <property type="component" value="Unassembled WGS sequence"/>
</dbReference>
<proteinExistence type="predicted"/>
<dbReference type="SUPFAM" id="SSF56219">
    <property type="entry name" value="DNase I-like"/>
    <property type="match status" value="1"/>
</dbReference>
<evidence type="ECO:0000313" key="3">
    <source>
        <dbReference type="EMBL" id="VTT64367.1"/>
    </source>
</evidence>
<dbReference type="CDD" id="cd01650">
    <property type="entry name" value="RT_nLTR_like"/>
    <property type="match status" value="1"/>
</dbReference>
<dbReference type="InterPro" id="IPR005135">
    <property type="entry name" value="Endo/exonuclease/phosphatase"/>
</dbReference>
<feature type="domain" description="Reverse transcriptase" evidence="2">
    <location>
        <begin position="432"/>
        <end position="719"/>
    </location>
</feature>
<dbReference type="EMBL" id="CABFJX010000113">
    <property type="protein sequence ID" value="VTT64367.1"/>
    <property type="molecule type" value="Genomic_DNA"/>
</dbReference>
<dbReference type="Pfam" id="PF00078">
    <property type="entry name" value="RVT_1"/>
    <property type="match status" value="1"/>
</dbReference>
<dbReference type="Pfam" id="PF14529">
    <property type="entry name" value="Exo_endo_phos_2"/>
    <property type="match status" value="1"/>
</dbReference>
<organism evidence="3 4">
    <name type="scientific">Fusarium fujikuroi</name>
    <name type="common">Bakanae and foot rot disease fungus</name>
    <name type="synonym">Gibberella fujikuroi</name>
    <dbReference type="NCBI Taxonomy" id="5127"/>
    <lineage>
        <taxon>Eukaryota</taxon>
        <taxon>Fungi</taxon>
        <taxon>Dikarya</taxon>
        <taxon>Ascomycota</taxon>
        <taxon>Pezizomycotina</taxon>
        <taxon>Sordariomycetes</taxon>
        <taxon>Hypocreomycetidae</taxon>
        <taxon>Hypocreales</taxon>
        <taxon>Nectriaceae</taxon>
        <taxon>Fusarium</taxon>
        <taxon>Fusarium fujikuroi species complex</taxon>
    </lineage>
</organism>
<gene>
    <name evidence="3" type="ORF">C2S_5390</name>
</gene>
<dbReference type="GO" id="GO:0003824">
    <property type="term" value="F:catalytic activity"/>
    <property type="evidence" value="ECO:0007669"/>
    <property type="project" value="InterPro"/>
</dbReference>
<dbReference type="PANTHER" id="PTHR19446">
    <property type="entry name" value="REVERSE TRANSCRIPTASES"/>
    <property type="match status" value="1"/>
</dbReference>
<dbReference type="PROSITE" id="PS50878">
    <property type="entry name" value="RT_POL"/>
    <property type="match status" value="1"/>
</dbReference>
<dbReference type="InterPro" id="IPR036691">
    <property type="entry name" value="Endo/exonu/phosph_ase_sf"/>
</dbReference>
<comment type="caution">
    <text evidence="3">The sequence shown here is derived from an EMBL/GenBank/DDBJ whole genome shotgun (WGS) entry which is preliminary data.</text>
</comment>
<dbReference type="InterPro" id="IPR000477">
    <property type="entry name" value="RT_dom"/>
</dbReference>
<accession>A0A9Q9RHJ4</accession>
<feature type="region of interest" description="Disordered" evidence="1">
    <location>
        <begin position="360"/>
        <end position="380"/>
    </location>
</feature>
<feature type="compositionally biased region" description="Basic and acidic residues" evidence="1">
    <location>
        <begin position="365"/>
        <end position="380"/>
    </location>
</feature>
<protein>
    <recommendedName>
        <fullName evidence="2">Reverse transcriptase domain-containing protein</fullName>
    </recommendedName>
</protein>